<dbReference type="GO" id="GO:0005524">
    <property type="term" value="F:ATP binding"/>
    <property type="evidence" value="ECO:0007669"/>
    <property type="project" value="UniProtKB-KW"/>
</dbReference>
<dbReference type="AlphaFoldDB" id="A0A0G0T8Z6"/>
<feature type="binding site" evidence="6">
    <location>
        <position position="230"/>
    </location>
    <ligand>
        <name>(6S)-NADPHX</name>
        <dbReference type="ChEBI" id="CHEBI:64076"/>
    </ligand>
</feature>
<comment type="subunit">
    <text evidence="6">Homotetramer.</text>
</comment>
<gene>
    <name evidence="6" type="primary">nnrD</name>
    <name evidence="8" type="ORF">UU14_C0032G0009</name>
</gene>
<evidence type="ECO:0000313" key="8">
    <source>
        <dbReference type="EMBL" id="KKR71246.1"/>
    </source>
</evidence>
<dbReference type="NCBIfam" id="TIGR00196">
    <property type="entry name" value="yjeF_cterm"/>
    <property type="match status" value="1"/>
</dbReference>
<keyword evidence="5 6" id="KW-0456">Lyase</keyword>
<keyword evidence="8" id="KW-0808">Transferase</keyword>
<dbReference type="Proteomes" id="UP000034664">
    <property type="component" value="Unassembled WGS sequence"/>
</dbReference>
<evidence type="ECO:0000256" key="2">
    <source>
        <dbReference type="ARBA" id="ARBA00022840"/>
    </source>
</evidence>
<protein>
    <recommendedName>
        <fullName evidence="6">ADP-dependent (S)-NAD(P)H-hydrate dehydratase</fullName>
        <ecNumber evidence="6">4.2.1.136</ecNumber>
    </recommendedName>
    <alternativeName>
        <fullName evidence="6">ADP-dependent NAD(P)HX dehydratase</fullName>
    </alternativeName>
</protein>
<feature type="binding site" evidence="6">
    <location>
        <position position="39"/>
    </location>
    <ligand>
        <name>(6S)-NADPHX</name>
        <dbReference type="ChEBI" id="CHEBI:64076"/>
    </ligand>
</feature>
<dbReference type="PATRIC" id="fig|1618482.3.peg.1019"/>
<sequence>MDEFNSALLKKLYIPPHDSHKGQNGKVMVIAGSQLFHAAALWSLEAAAHIVDMVYFSSVPENNQIVEQAKKQFRNGIVVPRTKIDDYIQEADSILIGPGLPRIEGQEAKDDDTREMTERLLKKYPDKKWVIDGGSLQVMDPEWIPKNAILTPHAREYEILFKDQIRQLADKDPNEIQQTVYEKARKYNCIIVLKGSTDIVCAPDLPAGRQGQCVTISGGNAGMTKGGTGDVLAGVALALYAKNDAFLSACAASYFNKKAGEKLFKTKGYWYSTSELLNEIPSVMKETILQ</sequence>
<evidence type="ECO:0000256" key="5">
    <source>
        <dbReference type="ARBA" id="ARBA00023239"/>
    </source>
</evidence>
<dbReference type="HAMAP" id="MF_01965">
    <property type="entry name" value="NADHX_dehydratase"/>
    <property type="match status" value="1"/>
</dbReference>
<dbReference type="GO" id="GO:0110051">
    <property type="term" value="P:metabolite repair"/>
    <property type="evidence" value="ECO:0007669"/>
    <property type="project" value="TreeGrafter"/>
</dbReference>
<dbReference type="EC" id="4.2.1.136" evidence="6"/>
<keyword evidence="2 6" id="KW-0067">ATP-binding</keyword>
<dbReference type="PROSITE" id="PS51383">
    <property type="entry name" value="YJEF_C_3"/>
    <property type="match status" value="1"/>
</dbReference>
<evidence type="ECO:0000256" key="1">
    <source>
        <dbReference type="ARBA" id="ARBA00022741"/>
    </source>
</evidence>
<keyword evidence="1 6" id="KW-0547">Nucleotide-binding</keyword>
<feature type="binding site" evidence="6">
    <location>
        <position position="99"/>
    </location>
    <ligand>
        <name>(6S)-NADPHX</name>
        <dbReference type="ChEBI" id="CHEBI:64076"/>
    </ligand>
</feature>
<dbReference type="PANTHER" id="PTHR12592">
    <property type="entry name" value="ATP-DEPENDENT (S)-NAD(P)H-HYDRATE DEHYDRATASE FAMILY MEMBER"/>
    <property type="match status" value="1"/>
</dbReference>
<organism evidence="8 9">
    <name type="scientific">Candidatus Roizmanbacteria bacterium GW2011_GWB1_40_7</name>
    <dbReference type="NCBI Taxonomy" id="1618482"/>
    <lineage>
        <taxon>Bacteria</taxon>
        <taxon>Candidatus Roizmaniibacteriota</taxon>
    </lineage>
</organism>
<dbReference type="Gene3D" id="3.40.1190.20">
    <property type="match status" value="1"/>
</dbReference>
<dbReference type="GO" id="GO:0052855">
    <property type="term" value="F:ADP-dependent NAD(P)H-hydrate dehydratase activity"/>
    <property type="evidence" value="ECO:0007669"/>
    <property type="project" value="UniProtKB-UniRule"/>
</dbReference>
<keyword evidence="8" id="KW-0418">Kinase</keyword>
<comment type="similarity">
    <text evidence="6">Belongs to the NnrD/CARKD family.</text>
</comment>
<evidence type="ECO:0000256" key="4">
    <source>
        <dbReference type="ARBA" id="ARBA00023027"/>
    </source>
</evidence>
<reference evidence="8 9" key="1">
    <citation type="journal article" date="2015" name="Nature">
        <title>rRNA introns, odd ribosomes, and small enigmatic genomes across a large radiation of phyla.</title>
        <authorList>
            <person name="Brown C.T."/>
            <person name="Hug L.A."/>
            <person name="Thomas B.C."/>
            <person name="Sharon I."/>
            <person name="Castelle C.J."/>
            <person name="Singh A."/>
            <person name="Wilkins M.J."/>
            <person name="Williams K.H."/>
            <person name="Banfield J.F."/>
        </authorList>
    </citation>
    <scope>NUCLEOTIDE SEQUENCE [LARGE SCALE GENOMIC DNA]</scope>
</reference>
<accession>A0A0G0T8Z6</accession>
<comment type="catalytic activity">
    <reaction evidence="6">
        <text>(6S)-NADHX + ADP = AMP + phosphate + NADH + H(+)</text>
        <dbReference type="Rhea" id="RHEA:32223"/>
        <dbReference type="ChEBI" id="CHEBI:15378"/>
        <dbReference type="ChEBI" id="CHEBI:43474"/>
        <dbReference type="ChEBI" id="CHEBI:57945"/>
        <dbReference type="ChEBI" id="CHEBI:64074"/>
        <dbReference type="ChEBI" id="CHEBI:456215"/>
        <dbReference type="ChEBI" id="CHEBI:456216"/>
        <dbReference type="EC" id="4.2.1.136"/>
    </reaction>
</comment>
<keyword evidence="3 6" id="KW-0521">NADP</keyword>
<name>A0A0G0T8Z6_9BACT</name>
<feature type="domain" description="YjeF C-terminal" evidence="7">
    <location>
        <begin position="4"/>
        <end position="287"/>
    </location>
</feature>
<evidence type="ECO:0000313" key="9">
    <source>
        <dbReference type="Proteomes" id="UP000034664"/>
    </source>
</evidence>
<dbReference type="InterPro" id="IPR000631">
    <property type="entry name" value="CARKD"/>
</dbReference>
<dbReference type="GO" id="GO:0046496">
    <property type="term" value="P:nicotinamide nucleotide metabolic process"/>
    <property type="evidence" value="ECO:0007669"/>
    <property type="project" value="UniProtKB-UniRule"/>
</dbReference>
<feature type="binding site" evidence="6">
    <location>
        <position position="153"/>
    </location>
    <ligand>
        <name>(6S)-NADPHX</name>
        <dbReference type="ChEBI" id="CHEBI:64076"/>
    </ligand>
</feature>
<comment type="function">
    <text evidence="6">Catalyzes the dehydration of the S-form of NAD(P)HX at the expense of ADP, which is converted to AMP. Together with NAD(P)HX epimerase, which catalyzes the epimerization of the S- and R-forms, the enzyme allows the repair of both epimers of NAD(P)HX, a damaged form of NAD(P)H that is a result of enzymatic or heat-dependent hydration.</text>
</comment>
<comment type="caution">
    <text evidence="6">Lacks conserved residue(s) required for the propagation of feature annotation.</text>
</comment>
<dbReference type="EMBL" id="LBZM01000032">
    <property type="protein sequence ID" value="KKR71246.1"/>
    <property type="molecule type" value="Genomic_DNA"/>
</dbReference>
<dbReference type="GO" id="GO:0016301">
    <property type="term" value="F:kinase activity"/>
    <property type="evidence" value="ECO:0007669"/>
    <property type="project" value="UniProtKB-KW"/>
</dbReference>
<dbReference type="Pfam" id="PF01256">
    <property type="entry name" value="Carb_kinase"/>
    <property type="match status" value="1"/>
</dbReference>
<dbReference type="CDD" id="cd01171">
    <property type="entry name" value="YXKO-related"/>
    <property type="match status" value="1"/>
</dbReference>
<feature type="binding site" evidence="6">
    <location>
        <position position="229"/>
    </location>
    <ligand>
        <name>AMP</name>
        <dbReference type="ChEBI" id="CHEBI:456215"/>
    </ligand>
</feature>
<evidence type="ECO:0000256" key="6">
    <source>
        <dbReference type="HAMAP-Rule" id="MF_01965"/>
    </source>
</evidence>
<evidence type="ECO:0000259" key="7">
    <source>
        <dbReference type="PROSITE" id="PS51383"/>
    </source>
</evidence>
<comment type="caution">
    <text evidence="8">The sequence shown here is derived from an EMBL/GenBank/DDBJ whole genome shotgun (WGS) entry which is preliminary data.</text>
</comment>
<comment type="cofactor">
    <cofactor evidence="6">
        <name>Mg(2+)</name>
        <dbReference type="ChEBI" id="CHEBI:18420"/>
    </cofactor>
</comment>
<evidence type="ECO:0000256" key="3">
    <source>
        <dbReference type="ARBA" id="ARBA00022857"/>
    </source>
</evidence>
<dbReference type="InterPro" id="IPR029056">
    <property type="entry name" value="Ribokinase-like"/>
</dbReference>
<comment type="catalytic activity">
    <reaction evidence="6">
        <text>(6S)-NADPHX + ADP = AMP + phosphate + NADPH + H(+)</text>
        <dbReference type="Rhea" id="RHEA:32235"/>
        <dbReference type="ChEBI" id="CHEBI:15378"/>
        <dbReference type="ChEBI" id="CHEBI:43474"/>
        <dbReference type="ChEBI" id="CHEBI:57783"/>
        <dbReference type="ChEBI" id="CHEBI:64076"/>
        <dbReference type="ChEBI" id="CHEBI:456215"/>
        <dbReference type="ChEBI" id="CHEBI:456216"/>
        <dbReference type="EC" id="4.2.1.136"/>
    </reaction>
</comment>
<dbReference type="PANTHER" id="PTHR12592:SF0">
    <property type="entry name" value="ATP-DEPENDENT (S)-NAD(P)H-HYDRATE DEHYDRATASE"/>
    <property type="match status" value="1"/>
</dbReference>
<keyword evidence="4 6" id="KW-0520">NAD</keyword>
<dbReference type="SUPFAM" id="SSF53613">
    <property type="entry name" value="Ribokinase-like"/>
    <property type="match status" value="1"/>
</dbReference>
<proteinExistence type="inferred from homology"/>